<evidence type="ECO:0000256" key="1">
    <source>
        <dbReference type="ARBA" id="ARBA00004123"/>
    </source>
</evidence>
<name>A0A6A6C8A3_ZASCE</name>
<evidence type="ECO:0000313" key="3">
    <source>
        <dbReference type="EMBL" id="KAF2162112.1"/>
    </source>
</evidence>
<proteinExistence type="predicted"/>
<dbReference type="GO" id="GO:0045944">
    <property type="term" value="P:positive regulation of transcription by RNA polymerase II"/>
    <property type="evidence" value="ECO:0007669"/>
    <property type="project" value="TreeGrafter"/>
</dbReference>
<dbReference type="Pfam" id="PF11951">
    <property type="entry name" value="Fungal_trans_2"/>
    <property type="match status" value="1"/>
</dbReference>
<sequence length="367" mass="41342">MLQHVWISLMKSMQAHRAGVDPFTVADICQYRGSGLRELKNALPRAANDPYGIVLSCVMTMMTADLYSGGPWTTHLEASRRILVLNGGFKQCFDRIWPLRRILVNFIIVDVFSATMCSSRLIDDTCASMHAEYVDVLDDTDHDVFACSRPCPRQLIQAIARLNILRASLNHRSTNGDESLRLELTDLSDMIQEFDATKWAISVSDLGKTLPRKAEDCLEERDAMALSSYASCYHSATLLYFLLSCATPLTPQDKVRVHVACQTLSQHLRSLFDSAAVDTEGPLHTQLWKLLSWPIIIGMYVGIGFGIGEEEVEAHLERLRKMSTVFGSTDAADVTKFIYRVKAQRARRSATDWRWDDGFYTRCAFAL</sequence>
<keyword evidence="4" id="KW-1185">Reference proteome</keyword>
<dbReference type="EMBL" id="ML993615">
    <property type="protein sequence ID" value="KAF2162112.1"/>
    <property type="molecule type" value="Genomic_DNA"/>
</dbReference>
<dbReference type="GO" id="GO:0000976">
    <property type="term" value="F:transcription cis-regulatory region binding"/>
    <property type="evidence" value="ECO:0007669"/>
    <property type="project" value="TreeGrafter"/>
</dbReference>
<dbReference type="InterPro" id="IPR021858">
    <property type="entry name" value="Fun_TF"/>
</dbReference>
<dbReference type="GeneID" id="54561869"/>
<dbReference type="RefSeq" id="XP_033663001.1">
    <property type="nucleotide sequence ID" value="XM_033808597.1"/>
</dbReference>
<dbReference type="GO" id="GO:0003700">
    <property type="term" value="F:DNA-binding transcription factor activity"/>
    <property type="evidence" value="ECO:0007669"/>
    <property type="project" value="TreeGrafter"/>
</dbReference>
<dbReference type="AlphaFoldDB" id="A0A6A6C8A3"/>
<reference evidence="3" key="1">
    <citation type="journal article" date="2020" name="Stud. Mycol.">
        <title>101 Dothideomycetes genomes: a test case for predicting lifestyles and emergence of pathogens.</title>
        <authorList>
            <person name="Haridas S."/>
            <person name="Albert R."/>
            <person name="Binder M."/>
            <person name="Bloem J."/>
            <person name="Labutti K."/>
            <person name="Salamov A."/>
            <person name="Andreopoulos B."/>
            <person name="Baker S."/>
            <person name="Barry K."/>
            <person name="Bills G."/>
            <person name="Bluhm B."/>
            <person name="Cannon C."/>
            <person name="Castanera R."/>
            <person name="Culley D."/>
            <person name="Daum C."/>
            <person name="Ezra D."/>
            <person name="Gonzalez J."/>
            <person name="Henrissat B."/>
            <person name="Kuo A."/>
            <person name="Liang C."/>
            <person name="Lipzen A."/>
            <person name="Lutzoni F."/>
            <person name="Magnuson J."/>
            <person name="Mondo S."/>
            <person name="Nolan M."/>
            <person name="Ohm R."/>
            <person name="Pangilinan J."/>
            <person name="Park H.-J."/>
            <person name="Ramirez L."/>
            <person name="Alfaro M."/>
            <person name="Sun H."/>
            <person name="Tritt A."/>
            <person name="Yoshinaga Y."/>
            <person name="Zwiers L.-H."/>
            <person name="Turgeon B."/>
            <person name="Goodwin S."/>
            <person name="Spatafora J."/>
            <person name="Crous P."/>
            <person name="Grigoriev I."/>
        </authorList>
    </citation>
    <scope>NUCLEOTIDE SEQUENCE</scope>
    <source>
        <strain evidence="3">ATCC 36951</strain>
    </source>
</reference>
<dbReference type="PANTHER" id="PTHR37534">
    <property type="entry name" value="TRANSCRIPTIONAL ACTIVATOR PROTEIN UGA3"/>
    <property type="match status" value="1"/>
</dbReference>
<protein>
    <submittedName>
        <fullName evidence="3">Uncharacterized protein</fullName>
    </submittedName>
</protein>
<dbReference type="Proteomes" id="UP000799537">
    <property type="component" value="Unassembled WGS sequence"/>
</dbReference>
<organism evidence="3 4">
    <name type="scientific">Zasmidium cellare ATCC 36951</name>
    <dbReference type="NCBI Taxonomy" id="1080233"/>
    <lineage>
        <taxon>Eukaryota</taxon>
        <taxon>Fungi</taxon>
        <taxon>Dikarya</taxon>
        <taxon>Ascomycota</taxon>
        <taxon>Pezizomycotina</taxon>
        <taxon>Dothideomycetes</taxon>
        <taxon>Dothideomycetidae</taxon>
        <taxon>Mycosphaerellales</taxon>
        <taxon>Mycosphaerellaceae</taxon>
        <taxon>Zasmidium</taxon>
    </lineage>
</organism>
<dbReference type="PANTHER" id="PTHR37534:SF49">
    <property type="entry name" value="LYSINE BIOSYNTHESIS REGULATORY PROTEIN LYS14"/>
    <property type="match status" value="1"/>
</dbReference>
<keyword evidence="2" id="KW-0539">Nucleus</keyword>
<dbReference type="GO" id="GO:0005634">
    <property type="term" value="C:nucleus"/>
    <property type="evidence" value="ECO:0007669"/>
    <property type="project" value="UniProtKB-SubCell"/>
</dbReference>
<evidence type="ECO:0000313" key="4">
    <source>
        <dbReference type="Proteomes" id="UP000799537"/>
    </source>
</evidence>
<gene>
    <name evidence="3" type="ORF">M409DRAFT_27492</name>
</gene>
<comment type="subcellular location">
    <subcellularLocation>
        <location evidence="1">Nucleus</location>
    </subcellularLocation>
</comment>
<accession>A0A6A6C8A3</accession>
<dbReference type="OrthoDB" id="5386330at2759"/>
<evidence type="ECO:0000256" key="2">
    <source>
        <dbReference type="ARBA" id="ARBA00023242"/>
    </source>
</evidence>